<evidence type="ECO:0008006" key="4">
    <source>
        <dbReference type="Google" id="ProtNLM"/>
    </source>
</evidence>
<reference evidence="3" key="1">
    <citation type="journal article" date="2010" name="Science">
        <title>Signatures of adaptation to obligate biotrophy in the Hyaloperonospora arabidopsidis genome.</title>
        <authorList>
            <person name="Baxter L."/>
            <person name="Tripathy S."/>
            <person name="Ishaque N."/>
            <person name="Boot N."/>
            <person name="Cabral A."/>
            <person name="Kemen E."/>
            <person name="Thines M."/>
            <person name="Ah-Fong A."/>
            <person name="Anderson R."/>
            <person name="Badejoko W."/>
            <person name="Bittner-Eddy P."/>
            <person name="Boore J.L."/>
            <person name="Chibucos M.C."/>
            <person name="Coates M."/>
            <person name="Dehal P."/>
            <person name="Delehaunty K."/>
            <person name="Dong S."/>
            <person name="Downton P."/>
            <person name="Dumas B."/>
            <person name="Fabro G."/>
            <person name="Fronick C."/>
            <person name="Fuerstenberg S.I."/>
            <person name="Fulton L."/>
            <person name="Gaulin E."/>
            <person name="Govers F."/>
            <person name="Hughes L."/>
            <person name="Humphray S."/>
            <person name="Jiang R.H."/>
            <person name="Judelson H."/>
            <person name="Kamoun S."/>
            <person name="Kyung K."/>
            <person name="Meijer H."/>
            <person name="Minx P."/>
            <person name="Morris P."/>
            <person name="Nelson J."/>
            <person name="Phuntumart V."/>
            <person name="Qutob D."/>
            <person name="Rehmany A."/>
            <person name="Rougon-Cardoso A."/>
            <person name="Ryden P."/>
            <person name="Torto-Alalibo T."/>
            <person name="Studholme D."/>
            <person name="Wang Y."/>
            <person name="Win J."/>
            <person name="Wood J."/>
            <person name="Clifton S.W."/>
            <person name="Rogers J."/>
            <person name="Van den Ackerveken G."/>
            <person name="Jones J.D."/>
            <person name="McDowell J.M."/>
            <person name="Beynon J."/>
            <person name="Tyler B.M."/>
        </authorList>
    </citation>
    <scope>NUCLEOTIDE SEQUENCE [LARGE SCALE GENOMIC DNA]</scope>
    <source>
        <strain evidence="3">Emoy2</strain>
    </source>
</reference>
<accession>M4BRJ2</accession>
<feature type="compositionally biased region" description="Basic and acidic residues" evidence="1">
    <location>
        <begin position="35"/>
        <end position="48"/>
    </location>
</feature>
<dbReference type="InParanoid" id="M4BRJ2"/>
<dbReference type="STRING" id="559515.M4BRJ2"/>
<dbReference type="HOGENOM" id="CLU_006676_1_0_1"/>
<dbReference type="Proteomes" id="UP000011713">
    <property type="component" value="Unassembled WGS sequence"/>
</dbReference>
<feature type="compositionally biased region" description="Acidic residues" evidence="1">
    <location>
        <begin position="657"/>
        <end position="666"/>
    </location>
</feature>
<dbReference type="EnsemblProtists" id="HpaT809032">
    <property type="protein sequence ID" value="HpaP809032"/>
    <property type="gene ID" value="HpaG809032"/>
</dbReference>
<feature type="region of interest" description="Disordered" evidence="1">
    <location>
        <begin position="29"/>
        <end position="68"/>
    </location>
</feature>
<evidence type="ECO:0000313" key="3">
    <source>
        <dbReference type="Proteomes" id="UP000011713"/>
    </source>
</evidence>
<reference evidence="2" key="2">
    <citation type="submission" date="2015-06" db="UniProtKB">
        <authorList>
            <consortium name="EnsemblProtists"/>
        </authorList>
    </citation>
    <scope>IDENTIFICATION</scope>
    <source>
        <strain evidence="2">Emoy2</strain>
    </source>
</reference>
<organism evidence="2 3">
    <name type="scientific">Hyaloperonospora arabidopsidis (strain Emoy2)</name>
    <name type="common">Downy mildew agent</name>
    <name type="synonym">Peronospora arabidopsidis</name>
    <dbReference type="NCBI Taxonomy" id="559515"/>
    <lineage>
        <taxon>Eukaryota</taxon>
        <taxon>Sar</taxon>
        <taxon>Stramenopiles</taxon>
        <taxon>Oomycota</taxon>
        <taxon>Peronosporomycetes</taxon>
        <taxon>Peronosporales</taxon>
        <taxon>Peronosporaceae</taxon>
        <taxon>Hyaloperonospora</taxon>
    </lineage>
</organism>
<feature type="region of interest" description="Disordered" evidence="1">
    <location>
        <begin position="657"/>
        <end position="689"/>
    </location>
</feature>
<keyword evidence="3" id="KW-1185">Reference proteome</keyword>
<proteinExistence type="predicted"/>
<dbReference type="AlphaFoldDB" id="M4BRJ2"/>
<dbReference type="VEuPathDB" id="FungiDB:HpaG809032"/>
<name>M4BRJ2_HYAAE</name>
<dbReference type="EMBL" id="JH598649">
    <property type="status" value="NOT_ANNOTATED_CDS"/>
    <property type="molecule type" value="Genomic_DNA"/>
</dbReference>
<protein>
    <recommendedName>
        <fullName evidence="4">Pentacotripeptide-repeat region of PRORP domain-containing protein</fullName>
    </recommendedName>
</protein>
<evidence type="ECO:0000256" key="1">
    <source>
        <dbReference type="SAM" id="MobiDB-lite"/>
    </source>
</evidence>
<dbReference type="OMA" id="RWAMEAH"/>
<dbReference type="eggNOG" id="ENOG502S402">
    <property type="taxonomic scope" value="Eukaryota"/>
</dbReference>
<sequence length="706" mass="80562">MLAELARRRSLWLRSSLASTRWRSSPAPIRATKARVGDVEKDEEEGHVAVRTKPHVDGGGSLRPDEPPSLNFHLQLQLKEVKSQDCEEKRRRVVQDRKGQSTRDEEQVKLQAEAEAGEFLSLVATRVRPAEKDVDSARASLQKLARDLADPRAAVARETGFQRARRQLKAATGKLDRMLYAMQQRRDFRQVEAVAFVYEDELPQFAGQRKHWCVICEHYALALNYEQRFQDVVDKFSSCYRSPNDCEGSAKDVQLLTPRLAQSIFVALGHLREAGQALQLLGTMERHGVNVTKVSYFHVLNALLHDERFTDFEKVMQICEDIVTKLPGETVPLSLLPMIMMTAAACGESKRAMKFYSHPPDRSMSIFTEFRFEICLQQLHHLGEDAMLMEMYRNLMVSSQASHDLKVRVSKYLLRKRVALATTDTRNECLDIACEILKMMNQHKISASHHAVYPLLRALLIDPVRMSGDEGNSAEQQGEYVQFRVKCAKDLHDFFTRYSQSLEWNAFVLCEAIVAGVRADRADVVDDLFVYALDSGMPIKYAALEQVVVYYYRLGLIGDLERVSDMVRALRLNKDIPLGIAVTEVGMAANLRLHRYEEVVMLFEDFSALDGEHRRVLQRRFMLKTVLEAYKHLGRGDEAMAIQALLYQMHGTLLDSSEDVDNGAADEEMRVAEESESADDETELMHDSSRDLVVEQERLSLRRFNR</sequence>
<evidence type="ECO:0000313" key="2">
    <source>
        <dbReference type="EnsemblProtists" id="HpaP809032"/>
    </source>
</evidence>